<dbReference type="SUPFAM" id="SSF54593">
    <property type="entry name" value="Glyoxalase/Bleomycin resistance protein/Dihydroxybiphenyl dioxygenase"/>
    <property type="match status" value="1"/>
</dbReference>
<accession>A0A1E7G0A1</accession>
<dbReference type="PROSITE" id="PS51819">
    <property type="entry name" value="VOC"/>
    <property type="match status" value="1"/>
</dbReference>
<keyword evidence="2" id="KW-0614">Plasmid</keyword>
<protein>
    <recommendedName>
        <fullName evidence="1">VOC domain-containing protein</fullName>
    </recommendedName>
</protein>
<dbReference type="Gene3D" id="3.10.180.10">
    <property type="entry name" value="2,3-Dihydroxybiphenyl 1,2-Dioxygenase, domain 1"/>
    <property type="match status" value="1"/>
</dbReference>
<dbReference type="InterPro" id="IPR029068">
    <property type="entry name" value="Glyas_Bleomycin-R_OHBP_Dase"/>
</dbReference>
<evidence type="ECO:0000313" key="2">
    <source>
        <dbReference type="EMBL" id="OEU38384.1"/>
    </source>
</evidence>
<feature type="domain" description="VOC" evidence="1">
    <location>
        <begin position="2"/>
        <end position="126"/>
    </location>
</feature>
<gene>
    <name evidence="2" type="ORF">AJ89_14570</name>
</gene>
<dbReference type="InterPro" id="IPR025870">
    <property type="entry name" value="Glyoxalase-like_dom"/>
</dbReference>
<evidence type="ECO:0000259" key="1">
    <source>
        <dbReference type="PROSITE" id="PS51819"/>
    </source>
</evidence>
<name>A0A1E7G0A1_LACLC</name>
<organism evidence="2">
    <name type="scientific">Lactococcus cremoris subsp. cremoris IBB477</name>
    <dbReference type="NCBI Taxonomy" id="1449093"/>
    <lineage>
        <taxon>Bacteria</taxon>
        <taxon>Bacillati</taxon>
        <taxon>Bacillota</taxon>
        <taxon>Bacilli</taxon>
        <taxon>Lactobacillales</taxon>
        <taxon>Streptococcaceae</taxon>
        <taxon>Lactococcus</taxon>
        <taxon>Lactococcus cremoris subsp. cremoris</taxon>
    </lineage>
</organism>
<dbReference type="EMBL" id="JMMZ01000041">
    <property type="protein sequence ID" value="OEU38384.1"/>
    <property type="molecule type" value="Genomic_DNA"/>
</dbReference>
<dbReference type="AlphaFoldDB" id="A0A1E7G0A1"/>
<geneLocation type="plasmid" evidence="2">
    <name>pIBB477c</name>
</geneLocation>
<sequence length="139" mass="16090">MQINNIGIVLASFDPEKTSNFYVENFNFKLLGNAGDWYFTHEHPDMKGVYLDVLKNGHQALGKSLEYGINESTNFLAFIVEDIEEEFKKFKSKNVKLLTEISVEPWGQKRFQLLAPDNVIIEIVQPTEPDFEWLENNMS</sequence>
<dbReference type="Pfam" id="PF12681">
    <property type="entry name" value="Glyoxalase_2"/>
    <property type="match status" value="1"/>
</dbReference>
<reference evidence="2" key="1">
    <citation type="journal article" date="2016" name="Appl. Microbiol. Biotechnol.">
        <title>Adhesion of the genome-sequenced Lactococcus lactis subsp. cremoris IBB477 strain is mediated by specific molecular determinants.</title>
        <authorList>
            <person name="Radziwill-Bienkowska J.M."/>
            <person name="Le D.T."/>
            <person name="Szczesny P."/>
            <person name="Duviau M.P."/>
            <person name="Aleksandrzak-Piekarczyk T."/>
            <person name="Loubiere P."/>
            <person name="Mercier-Bonin M."/>
            <person name="Bardowski J.K."/>
            <person name="Kowalczyk M."/>
        </authorList>
    </citation>
    <scope>NUCLEOTIDE SEQUENCE [LARGE SCALE GENOMIC DNA]</scope>
    <source>
        <strain evidence="2">IBB477</strain>
        <plasmid evidence="2">pIBB477c</plasmid>
    </source>
</reference>
<comment type="caution">
    <text evidence="2">The sequence shown here is derived from an EMBL/GenBank/DDBJ whole genome shotgun (WGS) entry which is preliminary data.</text>
</comment>
<dbReference type="RefSeq" id="WP_029486088.1">
    <property type="nucleotide sequence ID" value="NZ_CM007356.1"/>
</dbReference>
<proteinExistence type="predicted"/>
<dbReference type="InterPro" id="IPR037523">
    <property type="entry name" value="VOC_core"/>
</dbReference>
<dbReference type="Proteomes" id="UP000176236">
    <property type="component" value="Plasmid pIBB477c"/>
</dbReference>